<feature type="region of interest" description="Disordered" evidence="1">
    <location>
        <begin position="374"/>
        <end position="473"/>
    </location>
</feature>
<name>A0A4Y7IGE7_PAPSO</name>
<sequence>MASGSSGRPGFDFGSDDILCSYDDMVNPDGTNGKHSDPITGTNSAKDFRENKMGRSYSQVYNQREESVNQDLIATVERTMKKYADNLLRFLEGISSRLQQLELYCYNLEKSIGEMRSDLTRENSEADSKLRSLEKHLQEVHRSVQILRDKQELAETQKELAKLNVQKESSTANQSPSKEDTVAPSASDAKQPDSKQELQNQQLALALPHQVPQQPMMASTPPQNVHAQSQQHPYYQQNPVPSLPPQSQDHYLQVPQQQALPLQSRVSQPQQAHQFPPQWSQQVPQQVQQQPQQPAAQSQMAPQTAPAYPPAPQTAPSYPPYTSTQNVNPSPLSVNPSSSAFQGSMPMQVPYSGAPQSGMSNLEPVAYGYAGAPASRTSVQQQPPAQNMPRQPPAQTHQGTYGAPMSDSPYPVGGPHPSQPSRQGYMMYEGEGGRVPHSMPPHFPQSGYPPTHVASLQSQQPSRHSSPSPVMRSHPYGELIEKVVSMGYGRDFVTSVIRGMDESGQPVDFNSVLDRLNSHSSGGSQRGW</sequence>
<feature type="compositionally biased region" description="Low complexity" evidence="1">
    <location>
        <begin position="252"/>
        <end position="263"/>
    </location>
</feature>
<feature type="domain" description="DUF1421" evidence="2">
    <location>
        <begin position="476"/>
        <end position="520"/>
    </location>
</feature>
<proteinExistence type="predicted"/>
<dbReference type="PANTHER" id="PTHR31805:SF16">
    <property type="entry name" value="FORMIN-LIKE PROTEIN (DUF1421)"/>
    <property type="match status" value="1"/>
</dbReference>
<feature type="compositionally biased region" description="Pro residues" evidence="1">
    <location>
        <begin position="307"/>
        <end position="319"/>
    </location>
</feature>
<dbReference type="Proteomes" id="UP000316621">
    <property type="component" value="Chromosome 1"/>
</dbReference>
<dbReference type="OMA" id="HPYSDLI"/>
<protein>
    <recommendedName>
        <fullName evidence="2">DUF1421 domain-containing protein</fullName>
    </recommendedName>
</protein>
<feature type="compositionally biased region" description="Low complexity" evidence="1">
    <location>
        <begin position="320"/>
        <end position="339"/>
    </location>
</feature>
<evidence type="ECO:0000259" key="2">
    <source>
        <dbReference type="Pfam" id="PF07223"/>
    </source>
</evidence>
<keyword evidence="4" id="KW-1185">Reference proteome</keyword>
<evidence type="ECO:0000313" key="4">
    <source>
        <dbReference type="Proteomes" id="UP000316621"/>
    </source>
</evidence>
<accession>A0A4Y7IGE7</accession>
<dbReference type="InterPro" id="IPR010820">
    <property type="entry name" value="DUF1421"/>
</dbReference>
<dbReference type="Pfam" id="PF07223">
    <property type="entry name" value="DUF1421"/>
    <property type="match status" value="1"/>
</dbReference>
<evidence type="ECO:0000256" key="1">
    <source>
        <dbReference type="SAM" id="MobiDB-lite"/>
    </source>
</evidence>
<feature type="region of interest" description="Disordered" evidence="1">
    <location>
        <begin position="164"/>
        <end position="198"/>
    </location>
</feature>
<dbReference type="Gramene" id="RZC46515">
    <property type="protein sequence ID" value="RZC46515"/>
    <property type="gene ID" value="C5167_039460"/>
</dbReference>
<dbReference type="AlphaFoldDB" id="A0A4Y7IGE7"/>
<gene>
    <name evidence="3" type="ORF">C5167_039460</name>
</gene>
<feature type="compositionally biased region" description="Polar residues" evidence="1">
    <location>
        <begin position="166"/>
        <end position="176"/>
    </location>
</feature>
<feature type="compositionally biased region" description="Low complexity" evidence="1">
    <location>
        <begin position="274"/>
        <end position="306"/>
    </location>
</feature>
<evidence type="ECO:0000313" key="3">
    <source>
        <dbReference type="EMBL" id="RZC46515.1"/>
    </source>
</evidence>
<dbReference type="EMBL" id="CM010715">
    <property type="protein sequence ID" value="RZC46515.1"/>
    <property type="molecule type" value="Genomic_DNA"/>
</dbReference>
<feature type="compositionally biased region" description="Polar residues" evidence="1">
    <location>
        <begin position="212"/>
        <end position="250"/>
    </location>
</feature>
<organism evidence="3 4">
    <name type="scientific">Papaver somniferum</name>
    <name type="common">Opium poppy</name>
    <dbReference type="NCBI Taxonomy" id="3469"/>
    <lineage>
        <taxon>Eukaryota</taxon>
        <taxon>Viridiplantae</taxon>
        <taxon>Streptophyta</taxon>
        <taxon>Embryophyta</taxon>
        <taxon>Tracheophyta</taxon>
        <taxon>Spermatophyta</taxon>
        <taxon>Magnoliopsida</taxon>
        <taxon>Ranunculales</taxon>
        <taxon>Papaveraceae</taxon>
        <taxon>Papaveroideae</taxon>
        <taxon>Papaver</taxon>
    </lineage>
</organism>
<dbReference type="STRING" id="3469.A0A4Y7IGE7"/>
<feature type="compositionally biased region" description="Polar residues" evidence="1">
    <location>
        <begin position="264"/>
        <end position="273"/>
    </location>
</feature>
<feature type="region of interest" description="Disordered" evidence="1">
    <location>
        <begin position="212"/>
        <end position="341"/>
    </location>
</feature>
<reference evidence="3 4" key="1">
    <citation type="journal article" date="2018" name="Science">
        <title>The opium poppy genome and morphinan production.</title>
        <authorList>
            <person name="Guo L."/>
            <person name="Winzer T."/>
            <person name="Yang X."/>
            <person name="Li Y."/>
            <person name="Ning Z."/>
            <person name="He Z."/>
            <person name="Teodor R."/>
            <person name="Lu Y."/>
            <person name="Bowser T.A."/>
            <person name="Graham I.A."/>
            <person name="Ye K."/>
        </authorList>
    </citation>
    <scope>NUCLEOTIDE SEQUENCE [LARGE SCALE GENOMIC DNA]</scope>
    <source>
        <strain evidence="4">cv. HN1</strain>
        <tissue evidence="3">Leaves</tissue>
    </source>
</reference>
<feature type="compositionally biased region" description="Low complexity" evidence="1">
    <location>
        <begin position="455"/>
        <end position="469"/>
    </location>
</feature>
<dbReference type="PANTHER" id="PTHR31805">
    <property type="entry name" value="RECEPTOR-LIKE KINASE, PUTATIVE (DUF1421)-RELATED"/>
    <property type="match status" value="1"/>
</dbReference>
<dbReference type="OrthoDB" id="549883at2759"/>
<feature type="compositionally biased region" description="Polar residues" evidence="1">
    <location>
        <begin position="375"/>
        <end position="399"/>
    </location>
</feature>